<dbReference type="GO" id="GO:0046872">
    <property type="term" value="F:metal ion binding"/>
    <property type="evidence" value="ECO:0007669"/>
    <property type="project" value="UniProtKB-KW"/>
</dbReference>
<dbReference type="Pfam" id="PF13359">
    <property type="entry name" value="DDE_Tnp_4"/>
    <property type="match status" value="1"/>
</dbReference>
<comment type="cofactor">
    <cofactor evidence="1">
        <name>a divalent metal cation</name>
        <dbReference type="ChEBI" id="CHEBI:60240"/>
    </cofactor>
</comment>
<dbReference type="Gene3D" id="1.10.10.60">
    <property type="entry name" value="Homeodomain-like"/>
    <property type="match status" value="1"/>
</dbReference>
<dbReference type="InterPro" id="IPR001005">
    <property type="entry name" value="SANT/Myb"/>
</dbReference>
<gene>
    <name evidence="5" type="ORF">NTEN_LOCUS12235</name>
</gene>
<dbReference type="OrthoDB" id="6578626at2759"/>
<feature type="domain" description="Myb-like" evidence="4">
    <location>
        <begin position="28"/>
        <end position="85"/>
    </location>
</feature>
<dbReference type="InterPro" id="IPR027806">
    <property type="entry name" value="HARBI1_dom"/>
</dbReference>
<keyword evidence="6" id="KW-1185">Reference proteome</keyword>
<dbReference type="Proteomes" id="UP000479000">
    <property type="component" value="Unassembled WGS sequence"/>
</dbReference>
<dbReference type="PROSITE" id="PS50090">
    <property type="entry name" value="MYB_LIKE"/>
    <property type="match status" value="1"/>
</dbReference>
<accession>A0A6H5GV52</accession>
<reference evidence="5 6" key="1">
    <citation type="submission" date="2020-02" db="EMBL/GenBank/DDBJ databases">
        <authorList>
            <person name="Ferguson B K."/>
        </authorList>
    </citation>
    <scope>NUCLEOTIDE SEQUENCE [LARGE SCALE GENOMIC DNA]</scope>
</reference>
<feature type="region of interest" description="Disordered" evidence="3">
    <location>
        <begin position="172"/>
        <end position="202"/>
    </location>
</feature>
<dbReference type="InterPro" id="IPR044822">
    <property type="entry name" value="Myb_DNA-bind_4"/>
</dbReference>
<organism evidence="5 6">
    <name type="scientific">Nesidiocoris tenuis</name>
    <dbReference type="NCBI Taxonomy" id="355587"/>
    <lineage>
        <taxon>Eukaryota</taxon>
        <taxon>Metazoa</taxon>
        <taxon>Ecdysozoa</taxon>
        <taxon>Arthropoda</taxon>
        <taxon>Hexapoda</taxon>
        <taxon>Insecta</taxon>
        <taxon>Pterygota</taxon>
        <taxon>Neoptera</taxon>
        <taxon>Paraneoptera</taxon>
        <taxon>Hemiptera</taxon>
        <taxon>Heteroptera</taxon>
        <taxon>Panheteroptera</taxon>
        <taxon>Cimicomorpha</taxon>
        <taxon>Miridae</taxon>
        <taxon>Dicyphina</taxon>
        <taxon>Nesidiocoris</taxon>
    </lineage>
</organism>
<evidence type="ECO:0000313" key="6">
    <source>
        <dbReference type="Proteomes" id="UP000479000"/>
    </source>
</evidence>
<evidence type="ECO:0000259" key="4">
    <source>
        <dbReference type="PROSITE" id="PS50090"/>
    </source>
</evidence>
<evidence type="ECO:0000313" key="5">
    <source>
        <dbReference type="EMBL" id="CAB0006758.1"/>
    </source>
</evidence>
<sequence>MRVKLNYSTAKSSHPELSPTRIIAIPVSWTVAQTRLLIAQYEKTIRRIRAESLAMKRWQMWQEIANELSIGMTANQCENRWKTLLRAYKKKVHDRKYWGGQPKPFLYQAEMDAILSEDDRSSHEETCSAEDGEASCHADEMNDRSKLFEEKQKPDMAAFAAVTYTMGLLAESDGTGSHDTSGEDSDSSPPKKAIRLKDRSSKSAGDYLAEPWLLTPVGDTSAGAGEAEYNKALEMASQSALMTLGILKGRFRCLTKPFALTTTPIIAAKTVVACAVIHNLTLEAGDSKIATPPMKVDESDAQKLTSVAQETDDEDMILDEVGRAARSEYIKKYFSQ</sequence>
<dbReference type="EMBL" id="CADCXU010018378">
    <property type="protein sequence ID" value="CAB0006758.1"/>
    <property type="molecule type" value="Genomic_DNA"/>
</dbReference>
<name>A0A6H5GV52_9HEMI</name>
<protein>
    <recommendedName>
        <fullName evidence="4">Myb-like domain-containing protein</fullName>
    </recommendedName>
</protein>
<proteinExistence type="predicted"/>
<evidence type="ECO:0000256" key="2">
    <source>
        <dbReference type="ARBA" id="ARBA00022723"/>
    </source>
</evidence>
<evidence type="ECO:0000256" key="1">
    <source>
        <dbReference type="ARBA" id="ARBA00001968"/>
    </source>
</evidence>
<evidence type="ECO:0000256" key="3">
    <source>
        <dbReference type="SAM" id="MobiDB-lite"/>
    </source>
</evidence>
<dbReference type="Pfam" id="PF13837">
    <property type="entry name" value="Myb_DNA-bind_4"/>
    <property type="match status" value="1"/>
</dbReference>
<keyword evidence="2" id="KW-0479">Metal-binding</keyword>
<dbReference type="AlphaFoldDB" id="A0A6H5GV52"/>